<evidence type="ECO:0000256" key="8">
    <source>
        <dbReference type="ARBA" id="ARBA00023125"/>
    </source>
</evidence>
<dbReference type="Proteomes" id="UP000504635">
    <property type="component" value="Unplaced"/>
</dbReference>
<dbReference type="GeneID" id="115884604"/>
<comment type="similarity">
    <text evidence="2">Belongs to the krueppel C2H2-type zinc-finger protein family.</text>
</comment>
<evidence type="ECO:0000256" key="3">
    <source>
        <dbReference type="ARBA" id="ARBA00022492"/>
    </source>
</evidence>
<dbReference type="GO" id="GO:0000981">
    <property type="term" value="F:DNA-binding transcription factor activity, RNA polymerase II-specific"/>
    <property type="evidence" value="ECO:0007669"/>
    <property type="project" value="TreeGrafter"/>
</dbReference>
<name>A0A6J2Y649_SITOR</name>
<feature type="domain" description="C2H2-type" evidence="13">
    <location>
        <begin position="198"/>
        <end position="225"/>
    </location>
</feature>
<dbReference type="InterPro" id="IPR036236">
    <property type="entry name" value="Znf_C2H2_sf"/>
</dbReference>
<evidence type="ECO:0000256" key="11">
    <source>
        <dbReference type="ARBA" id="ARBA00053345"/>
    </source>
</evidence>
<dbReference type="GO" id="GO:0008270">
    <property type="term" value="F:zinc ion binding"/>
    <property type="evidence" value="ECO:0007669"/>
    <property type="project" value="UniProtKB-KW"/>
</dbReference>
<evidence type="ECO:0000313" key="15">
    <source>
        <dbReference type="RefSeq" id="XP_030759097.1"/>
    </source>
</evidence>
<dbReference type="KEGG" id="soy:115884604"/>
<evidence type="ECO:0000256" key="4">
    <source>
        <dbReference type="ARBA" id="ARBA00022723"/>
    </source>
</evidence>
<keyword evidence="7" id="KW-0862">Zinc</keyword>
<dbReference type="PANTHER" id="PTHR23235:SF120">
    <property type="entry name" value="KRUPPEL-LIKE FACTOR 15"/>
    <property type="match status" value="1"/>
</dbReference>
<dbReference type="Pfam" id="PF13465">
    <property type="entry name" value="zf-H2C2_2"/>
    <property type="match status" value="1"/>
</dbReference>
<dbReference type="Pfam" id="PF00096">
    <property type="entry name" value="zf-C2H2"/>
    <property type="match status" value="2"/>
</dbReference>
<comment type="subcellular location">
    <subcellularLocation>
        <location evidence="1">Nucleus</location>
    </subcellularLocation>
</comment>
<dbReference type="RefSeq" id="XP_030759097.1">
    <property type="nucleotide sequence ID" value="XM_030903237.1"/>
</dbReference>
<evidence type="ECO:0000256" key="1">
    <source>
        <dbReference type="ARBA" id="ARBA00004123"/>
    </source>
</evidence>
<accession>A0A6J2Y649</accession>
<dbReference type="OrthoDB" id="8117402at2759"/>
<proteinExistence type="inferred from homology"/>
<feature type="domain" description="C2H2-type" evidence="13">
    <location>
        <begin position="254"/>
        <end position="281"/>
    </location>
</feature>
<keyword evidence="8" id="KW-0238">DNA-binding</keyword>
<evidence type="ECO:0000256" key="7">
    <source>
        <dbReference type="ARBA" id="ARBA00022833"/>
    </source>
</evidence>
<keyword evidence="9" id="KW-0539">Nucleus</keyword>
<comment type="function">
    <text evidence="11">Krueppel is a gap class segmentation protein.</text>
</comment>
<evidence type="ECO:0000256" key="2">
    <source>
        <dbReference type="ARBA" id="ARBA00006991"/>
    </source>
</evidence>
<keyword evidence="3" id="KW-0217">Developmental protein</keyword>
<dbReference type="FunFam" id="3.30.160.60:FF:000086">
    <property type="entry name" value="transcription factor E4F1 isoform X1"/>
    <property type="match status" value="1"/>
</dbReference>
<dbReference type="PROSITE" id="PS00028">
    <property type="entry name" value="ZINC_FINGER_C2H2_1"/>
    <property type="match status" value="4"/>
</dbReference>
<organism evidence="14 15">
    <name type="scientific">Sitophilus oryzae</name>
    <name type="common">Rice weevil</name>
    <name type="synonym">Curculio oryzae</name>
    <dbReference type="NCBI Taxonomy" id="7048"/>
    <lineage>
        <taxon>Eukaryota</taxon>
        <taxon>Metazoa</taxon>
        <taxon>Ecdysozoa</taxon>
        <taxon>Arthropoda</taxon>
        <taxon>Hexapoda</taxon>
        <taxon>Insecta</taxon>
        <taxon>Pterygota</taxon>
        <taxon>Neoptera</taxon>
        <taxon>Endopterygota</taxon>
        <taxon>Coleoptera</taxon>
        <taxon>Polyphaga</taxon>
        <taxon>Cucujiformia</taxon>
        <taxon>Curculionidae</taxon>
        <taxon>Dryophthorinae</taxon>
        <taxon>Sitophilus</taxon>
    </lineage>
</organism>
<evidence type="ECO:0000256" key="9">
    <source>
        <dbReference type="ARBA" id="ARBA00023242"/>
    </source>
</evidence>
<keyword evidence="5" id="KW-0677">Repeat</keyword>
<gene>
    <name evidence="15" type="primary">LOC115884604</name>
</gene>
<evidence type="ECO:0000259" key="13">
    <source>
        <dbReference type="PROSITE" id="PS50157"/>
    </source>
</evidence>
<dbReference type="FunFam" id="3.30.160.60:FF:000446">
    <property type="entry name" value="Zinc finger protein"/>
    <property type="match status" value="1"/>
</dbReference>
<dbReference type="FunFam" id="3.30.160.60:FF:001954">
    <property type="entry name" value="Zinc finger protein 787"/>
    <property type="match status" value="1"/>
</dbReference>
<dbReference type="GO" id="GO:0000978">
    <property type="term" value="F:RNA polymerase II cis-regulatory region sequence-specific DNA binding"/>
    <property type="evidence" value="ECO:0007669"/>
    <property type="project" value="TreeGrafter"/>
</dbReference>
<dbReference type="SUPFAM" id="SSF57667">
    <property type="entry name" value="beta-beta-alpha zinc fingers"/>
    <property type="match status" value="2"/>
</dbReference>
<dbReference type="PANTHER" id="PTHR23235">
    <property type="entry name" value="KRUEPPEL-LIKE TRANSCRIPTION FACTOR"/>
    <property type="match status" value="1"/>
</dbReference>
<evidence type="ECO:0000313" key="14">
    <source>
        <dbReference type="Proteomes" id="UP000504635"/>
    </source>
</evidence>
<dbReference type="InterPro" id="IPR013087">
    <property type="entry name" value="Znf_C2H2_type"/>
</dbReference>
<dbReference type="PROSITE" id="PS50157">
    <property type="entry name" value="ZINC_FINGER_C2H2_2"/>
    <property type="match status" value="4"/>
</dbReference>
<evidence type="ECO:0000256" key="5">
    <source>
        <dbReference type="ARBA" id="ARBA00022737"/>
    </source>
</evidence>
<dbReference type="InParanoid" id="A0A6J2Y649"/>
<reference evidence="15" key="1">
    <citation type="submission" date="2025-08" db="UniProtKB">
        <authorList>
            <consortium name="RefSeq"/>
        </authorList>
    </citation>
    <scope>IDENTIFICATION</scope>
    <source>
        <tissue evidence="15">Gonads</tissue>
    </source>
</reference>
<evidence type="ECO:0000256" key="12">
    <source>
        <dbReference type="PROSITE-ProRule" id="PRU00042"/>
    </source>
</evidence>
<dbReference type="GO" id="GO:0035282">
    <property type="term" value="P:segmentation"/>
    <property type="evidence" value="ECO:0007669"/>
    <property type="project" value="UniProtKB-KW"/>
</dbReference>
<feature type="domain" description="C2H2-type" evidence="13">
    <location>
        <begin position="282"/>
        <end position="305"/>
    </location>
</feature>
<keyword evidence="4" id="KW-0479">Metal-binding</keyword>
<feature type="domain" description="C2H2-type" evidence="13">
    <location>
        <begin position="226"/>
        <end position="253"/>
    </location>
</feature>
<evidence type="ECO:0000256" key="6">
    <source>
        <dbReference type="ARBA" id="ARBA00022771"/>
    </source>
</evidence>
<keyword evidence="6 12" id="KW-0863">Zinc-finger</keyword>
<dbReference type="FunFam" id="3.30.160.60:FF:000303">
    <property type="entry name" value="Zinc finger protein 41"/>
    <property type="match status" value="1"/>
</dbReference>
<protein>
    <recommendedName>
        <fullName evidence="10">Protein krueppel</fullName>
    </recommendedName>
</protein>
<sequence length="325" mass="37523">MANYDGDDFHPSIEPMVIINSQDDEEENFFLKLQLCRKNKRTLSTQISQVDHYSKQLGFFNRKSDFKDNSQLPANDNDFSSYARPEISIFPVKKNKRASFKIKFFEKHVSNGDIGEGMSGDEEETNMKIKNNVGTRSPGVRTPVRLISKDEALNAEETYTRRKSSPLEKCPICKKFFRRMKTHLLKHEIVETTIGNGLVCEMCSKAFNSQTNLQIHMRTHTGQRPYICDVCNKSFSQSCNLVNHMRVHTGEKPFKCPHCDRAFTQSGNLNNHIRLHTDEKPFKCHFCEKAFVQSGNLNSHIRNNHRFKGFAPIQGEVMNNRPLNR</sequence>
<dbReference type="Gene3D" id="3.30.160.60">
    <property type="entry name" value="Classic Zinc Finger"/>
    <property type="match status" value="4"/>
</dbReference>
<dbReference type="AlphaFoldDB" id="A0A6J2Y649"/>
<keyword evidence="14" id="KW-1185">Reference proteome</keyword>
<evidence type="ECO:0000256" key="10">
    <source>
        <dbReference type="ARBA" id="ARBA00023843"/>
    </source>
</evidence>
<dbReference type="GO" id="GO:0005634">
    <property type="term" value="C:nucleus"/>
    <property type="evidence" value="ECO:0007669"/>
    <property type="project" value="UniProtKB-SubCell"/>
</dbReference>
<dbReference type="SMART" id="SM00355">
    <property type="entry name" value="ZnF_C2H2"/>
    <property type="match status" value="5"/>
</dbReference>
<keyword evidence="3" id="KW-0302">Gap protein</keyword>